<keyword evidence="2" id="KW-1185">Reference proteome</keyword>
<evidence type="ECO:0000313" key="1">
    <source>
        <dbReference type="EMBL" id="GAA4396313.1"/>
    </source>
</evidence>
<evidence type="ECO:0000313" key="2">
    <source>
        <dbReference type="Proteomes" id="UP001500635"/>
    </source>
</evidence>
<accession>A0ABP8JUR0</accession>
<organism evidence="1 2">
    <name type="scientific">Tsukamurella soli</name>
    <dbReference type="NCBI Taxonomy" id="644556"/>
    <lineage>
        <taxon>Bacteria</taxon>
        <taxon>Bacillati</taxon>
        <taxon>Actinomycetota</taxon>
        <taxon>Actinomycetes</taxon>
        <taxon>Mycobacteriales</taxon>
        <taxon>Tsukamurellaceae</taxon>
        <taxon>Tsukamurella</taxon>
    </lineage>
</organism>
<dbReference type="EMBL" id="BAABFR010000048">
    <property type="protein sequence ID" value="GAA4396313.1"/>
    <property type="molecule type" value="Genomic_DNA"/>
</dbReference>
<dbReference type="Proteomes" id="UP001500635">
    <property type="component" value="Unassembled WGS sequence"/>
</dbReference>
<gene>
    <name evidence="1" type="ORF">GCM10023147_30480</name>
</gene>
<proteinExistence type="predicted"/>
<name>A0ABP8JUR0_9ACTN</name>
<sequence>MISDAAVTTCNGSTHARTAASVSHQTITVYIRVDTAARLDRTRRAHVHTDGGRG</sequence>
<protein>
    <submittedName>
        <fullName evidence="1">Uncharacterized protein</fullName>
    </submittedName>
</protein>
<comment type="caution">
    <text evidence="1">The sequence shown here is derived from an EMBL/GenBank/DDBJ whole genome shotgun (WGS) entry which is preliminary data.</text>
</comment>
<reference evidence="2" key="1">
    <citation type="journal article" date="2019" name="Int. J. Syst. Evol. Microbiol.">
        <title>The Global Catalogue of Microorganisms (GCM) 10K type strain sequencing project: providing services to taxonomists for standard genome sequencing and annotation.</title>
        <authorList>
            <consortium name="The Broad Institute Genomics Platform"/>
            <consortium name="The Broad Institute Genome Sequencing Center for Infectious Disease"/>
            <person name="Wu L."/>
            <person name="Ma J."/>
        </authorList>
    </citation>
    <scope>NUCLEOTIDE SEQUENCE [LARGE SCALE GENOMIC DNA]</scope>
    <source>
        <strain evidence="2">JCM 17688</strain>
    </source>
</reference>